<keyword evidence="1" id="KW-0862">Zinc</keyword>
<comment type="subcellular location">
    <subcellularLocation>
        <location evidence="1">Membrane</location>
        <topology evidence="1">Lipid-anchor</topology>
        <topology evidence="1">GPI-anchor</topology>
    </subcellularLocation>
</comment>
<proteinExistence type="inferred from homology"/>
<gene>
    <name evidence="2" type="ORF">O3P69_005866</name>
</gene>
<keyword evidence="1" id="KW-0336">GPI-anchor</keyword>
<reference evidence="2 3" key="1">
    <citation type="submission" date="2023-03" db="EMBL/GenBank/DDBJ databases">
        <title>High-quality genome of Scylla paramamosain provides insights in environmental adaptation.</title>
        <authorList>
            <person name="Zhang L."/>
        </authorList>
    </citation>
    <scope>NUCLEOTIDE SEQUENCE [LARGE SCALE GENOMIC DNA]</scope>
    <source>
        <strain evidence="2">LZ_2023a</strain>
        <tissue evidence="2">Muscle</tissue>
    </source>
</reference>
<keyword evidence="1" id="KW-0378">Hydrolase</keyword>
<dbReference type="Pfam" id="PF01244">
    <property type="entry name" value="Peptidase_M19"/>
    <property type="match status" value="1"/>
</dbReference>
<dbReference type="PANTHER" id="PTHR10443">
    <property type="entry name" value="MICROSOMAL DIPEPTIDASE"/>
    <property type="match status" value="1"/>
</dbReference>
<dbReference type="InterPro" id="IPR008257">
    <property type="entry name" value="Pept_M19"/>
</dbReference>
<dbReference type="Gene3D" id="3.20.20.140">
    <property type="entry name" value="Metal-dependent hydrolases"/>
    <property type="match status" value="1"/>
</dbReference>
<keyword evidence="1" id="KW-1015">Disulfide bond</keyword>
<protein>
    <recommendedName>
        <fullName evidence="1">Dipeptidase</fullName>
        <ecNumber evidence="1">3.4.13.19</ecNumber>
    </recommendedName>
</protein>
<evidence type="ECO:0000313" key="3">
    <source>
        <dbReference type="Proteomes" id="UP001487740"/>
    </source>
</evidence>
<comment type="subunit">
    <text evidence="1">Homodimer; disulfide-linked.</text>
</comment>
<keyword evidence="1" id="KW-0482">Metalloprotease</keyword>
<comment type="cofactor">
    <cofactor evidence="1">
        <name>Zn(2+)</name>
        <dbReference type="ChEBI" id="CHEBI:29105"/>
    </cofactor>
</comment>
<dbReference type="Proteomes" id="UP001487740">
    <property type="component" value="Unassembled WGS sequence"/>
</dbReference>
<dbReference type="GO" id="GO:0070573">
    <property type="term" value="F:metallodipeptidase activity"/>
    <property type="evidence" value="ECO:0007669"/>
    <property type="project" value="InterPro"/>
</dbReference>
<dbReference type="EMBL" id="JARAKH010000018">
    <property type="protein sequence ID" value="KAK8394680.1"/>
    <property type="molecule type" value="Genomic_DNA"/>
</dbReference>
<dbReference type="SUPFAM" id="SSF51556">
    <property type="entry name" value="Metallo-dependent hydrolases"/>
    <property type="match status" value="1"/>
</dbReference>
<keyword evidence="1" id="KW-0224">Dipeptidase</keyword>
<dbReference type="GO" id="GO:0006508">
    <property type="term" value="P:proteolysis"/>
    <property type="evidence" value="ECO:0007669"/>
    <property type="project" value="UniProtKB-KW"/>
</dbReference>
<dbReference type="GO" id="GO:0098552">
    <property type="term" value="C:side of membrane"/>
    <property type="evidence" value="ECO:0007669"/>
    <property type="project" value="UniProtKB-KW"/>
</dbReference>
<organism evidence="2 3">
    <name type="scientific">Scylla paramamosain</name>
    <name type="common">Mud crab</name>
    <dbReference type="NCBI Taxonomy" id="85552"/>
    <lineage>
        <taxon>Eukaryota</taxon>
        <taxon>Metazoa</taxon>
        <taxon>Ecdysozoa</taxon>
        <taxon>Arthropoda</taxon>
        <taxon>Crustacea</taxon>
        <taxon>Multicrustacea</taxon>
        <taxon>Malacostraca</taxon>
        <taxon>Eumalacostraca</taxon>
        <taxon>Eucarida</taxon>
        <taxon>Decapoda</taxon>
        <taxon>Pleocyemata</taxon>
        <taxon>Brachyura</taxon>
        <taxon>Eubrachyura</taxon>
        <taxon>Portunoidea</taxon>
        <taxon>Portunidae</taxon>
        <taxon>Portuninae</taxon>
        <taxon>Scylla</taxon>
    </lineage>
</organism>
<comment type="similarity">
    <text evidence="1">Belongs to the metallo-dependent hydrolases superfamily. Peptidase M19 family.</text>
</comment>
<evidence type="ECO:0000256" key="1">
    <source>
        <dbReference type="RuleBase" id="RU341113"/>
    </source>
</evidence>
<name>A0AAW0U787_SCYPA</name>
<dbReference type="PROSITE" id="PS51365">
    <property type="entry name" value="RENAL_DIPEPTIDASE_2"/>
    <property type="match status" value="1"/>
</dbReference>
<dbReference type="AlphaFoldDB" id="A0AAW0U787"/>
<dbReference type="PANTHER" id="PTHR10443:SF47">
    <property type="entry name" value="DIPEPTIDASE"/>
    <property type="match status" value="1"/>
</dbReference>
<comment type="catalytic activity">
    <reaction evidence="1">
        <text>an L-aminoacyl-L-amino acid + H2O = 2 an L-alpha-amino acid</text>
        <dbReference type="Rhea" id="RHEA:48940"/>
        <dbReference type="ChEBI" id="CHEBI:15377"/>
        <dbReference type="ChEBI" id="CHEBI:59869"/>
        <dbReference type="ChEBI" id="CHEBI:77460"/>
        <dbReference type="EC" id="3.4.13.19"/>
    </reaction>
</comment>
<comment type="caution">
    <text evidence="2">The sequence shown here is derived from an EMBL/GenBank/DDBJ whole genome shotgun (WGS) entry which is preliminary data.</text>
</comment>
<keyword evidence="1" id="KW-0479">Metal-binding</keyword>
<keyword evidence="1" id="KW-0449">Lipoprotein</keyword>
<keyword evidence="1" id="KW-0325">Glycoprotein</keyword>
<dbReference type="EC" id="3.4.13.19" evidence="1"/>
<dbReference type="InterPro" id="IPR032466">
    <property type="entry name" value="Metal_Hydrolase"/>
</dbReference>
<evidence type="ECO:0000313" key="2">
    <source>
        <dbReference type="EMBL" id="KAK8394680.1"/>
    </source>
</evidence>
<keyword evidence="1" id="KW-0645">Protease</keyword>
<keyword evidence="3" id="KW-1185">Reference proteome</keyword>
<keyword evidence="1" id="KW-0472">Membrane</keyword>
<accession>A0AAW0U787</accession>
<sequence length="247" mass="28206">MAVGDYTWRLLHYKGHNDLPWNIRKFMHNKLHSFNFTAELKKLRPWSRSSWSHTDLPRLREGMVGAQFWVSYVPCESQRLNAVQLTIEQIDLIKRLIEQYPEDLRLATSADEVEAAFKEGRIASLIGVEGGHAIQNSLGVLRALRDLGVRYLTLTHTCSTPWAECARARETDLEDPDSPRGLTHFGRHGGGEGMEVIVFQCVQNDTLDPLDRYNDLGRSTARLPLVLDNEGTPQRPFLCTITRLRKL</sequence>
<dbReference type="GO" id="GO:0046872">
    <property type="term" value="F:metal ion binding"/>
    <property type="evidence" value="ECO:0007669"/>
    <property type="project" value="UniProtKB-UniRule"/>
</dbReference>